<evidence type="ECO:0000313" key="1">
    <source>
        <dbReference type="EMBL" id="EKM59616.1"/>
    </source>
</evidence>
<reference evidence="1 2" key="1">
    <citation type="journal article" date="2012" name="BMC Genomics">
        <title>Comparative genomics of the white-rot fungi, Phanerochaete carnosa and P. chrysosporium, to elucidate the genetic basis of the distinct wood types they colonize.</title>
        <authorList>
            <person name="Suzuki H."/>
            <person name="MacDonald J."/>
            <person name="Syed K."/>
            <person name="Salamov A."/>
            <person name="Hori C."/>
            <person name="Aerts A."/>
            <person name="Henrissat B."/>
            <person name="Wiebenga A."/>
            <person name="vanKuyk P.A."/>
            <person name="Barry K."/>
            <person name="Lindquist E."/>
            <person name="LaButti K."/>
            <person name="Lapidus A."/>
            <person name="Lucas S."/>
            <person name="Coutinho P."/>
            <person name="Gong Y."/>
            <person name="Samejima M."/>
            <person name="Mahadevan R."/>
            <person name="Abou-Zaid M."/>
            <person name="de Vries R.P."/>
            <person name="Igarashi K."/>
            <person name="Yadav J.S."/>
            <person name="Grigoriev I.V."/>
            <person name="Master E.R."/>
        </authorList>
    </citation>
    <scope>NUCLEOTIDE SEQUENCE [LARGE SCALE GENOMIC DNA]</scope>
    <source>
        <strain evidence="1 2">HHB-10118-sp</strain>
    </source>
</reference>
<protein>
    <submittedName>
        <fullName evidence="1">Uncharacterized protein</fullName>
    </submittedName>
</protein>
<dbReference type="Proteomes" id="UP000008370">
    <property type="component" value="Unassembled WGS sequence"/>
</dbReference>
<dbReference type="GeneID" id="18912392"/>
<dbReference type="AlphaFoldDB" id="K5V9T2"/>
<dbReference type="InParanoid" id="K5V9T2"/>
<dbReference type="OrthoDB" id="10463175at2759"/>
<keyword evidence="2" id="KW-1185">Reference proteome</keyword>
<dbReference type="EMBL" id="JH930469">
    <property type="protein sequence ID" value="EKM59616.1"/>
    <property type="molecule type" value="Genomic_DNA"/>
</dbReference>
<accession>K5V9T2</accession>
<organism evidence="1 2">
    <name type="scientific">Phanerochaete carnosa (strain HHB-10118-sp)</name>
    <name type="common">White-rot fungus</name>
    <name type="synonym">Peniophora carnosa</name>
    <dbReference type="NCBI Taxonomy" id="650164"/>
    <lineage>
        <taxon>Eukaryota</taxon>
        <taxon>Fungi</taxon>
        <taxon>Dikarya</taxon>
        <taxon>Basidiomycota</taxon>
        <taxon>Agaricomycotina</taxon>
        <taxon>Agaricomycetes</taxon>
        <taxon>Polyporales</taxon>
        <taxon>Phanerochaetaceae</taxon>
        <taxon>Phanerochaete</taxon>
    </lineage>
</organism>
<gene>
    <name evidence="1" type="ORF">PHACADRAFT_205840</name>
</gene>
<proteinExistence type="predicted"/>
<dbReference type="KEGG" id="pco:PHACADRAFT_205840"/>
<name>K5V9T2_PHACS</name>
<evidence type="ECO:0000313" key="2">
    <source>
        <dbReference type="Proteomes" id="UP000008370"/>
    </source>
</evidence>
<sequence>MASALAFTRSSLSMTMSSLRVVSIGRLFTARPLLANRHITLPSRLHMYIRQFSISPVRTTEIPNKSQVDTIMKALQGSKAWSKVSDNQKIQQMYAETVQVMIEEGMGAKPSPFMLLTNSRVREQIKKIAQALQAAGLDAESMKELAEIAQNALKEEENKR</sequence>
<dbReference type="HOGENOM" id="CLU_1652780_0_0_1"/>
<dbReference type="RefSeq" id="XP_007392174.1">
    <property type="nucleotide sequence ID" value="XM_007392112.1"/>
</dbReference>